<organism evidence="1 2">
    <name type="scientific">Camellia lanceoleosa</name>
    <dbReference type="NCBI Taxonomy" id="1840588"/>
    <lineage>
        <taxon>Eukaryota</taxon>
        <taxon>Viridiplantae</taxon>
        <taxon>Streptophyta</taxon>
        <taxon>Embryophyta</taxon>
        <taxon>Tracheophyta</taxon>
        <taxon>Spermatophyta</taxon>
        <taxon>Magnoliopsida</taxon>
        <taxon>eudicotyledons</taxon>
        <taxon>Gunneridae</taxon>
        <taxon>Pentapetalae</taxon>
        <taxon>asterids</taxon>
        <taxon>Ericales</taxon>
        <taxon>Theaceae</taxon>
        <taxon>Camellia</taxon>
    </lineage>
</organism>
<gene>
    <name evidence="1" type="ORF">LOK49_LG07G00810</name>
</gene>
<dbReference type="EMBL" id="CM045764">
    <property type="protein sequence ID" value="KAI8007794.1"/>
    <property type="molecule type" value="Genomic_DNA"/>
</dbReference>
<protein>
    <submittedName>
        <fullName evidence="1">60S ribosomal protein L27a-2</fullName>
    </submittedName>
</protein>
<name>A0ACC0H477_9ERIC</name>
<evidence type="ECO:0000313" key="1">
    <source>
        <dbReference type="EMBL" id="KAI8007794.1"/>
    </source>
</evidence>
<keyword evidence="1" id="KW-0689">Ribosomal protein</keyword>
<reference evidence="1 2" key="1">
    <citation type="journal article" date="2022" name="Plant J.">
        <title>Chromosome-level genome of Camellia lanceoleosa provides a valuable resource for understanding genome evolution and self-incompatibility.</title>
        <authorList>
            <person name="Gong W."/>
            <person name="Xiao S."/>
            <person name="Wang L."/>
            <person name="Liao Z."/>
            <person name="Chang Y."/>
            <person name="Mo W."/>
            <person name="Hu G."/>
            <person name="Li W."/>
            <person name="Zhao G."/>
            <person name="Zhu H."/>
            <person name="Hu X."/>
            <person name="Ji K."/>
            <person name="Xiang X."/>
            <person name="Song Q."/>
            <person name="Yuan D."/>
            <person name="Jin S."/>
            <person name="Zhang L."/>
        </authorList>
    </citation>
    <scope>NUCLEOTIDE SEQUENCE [LARGE SCALE GENOMIC DNA]</scope>
    <source>
        <strain evidence="1">SQ_2022a</strain>
    </source>
</reference>
<proteinExistence type="predicted"/>
<keyword evidence="2" id="KW-1185">Reference proteome</keyword>
<keyword evidence="1" id="KW-0687">Ribonucleoprotein</keyword>
<comment type="caution">
    <text evidence="1">The sequence shown here is derived from an EMBL/GenBank/DDBJ whole genome shotgun (WGS) entry which is preliminary data.</text>
</comment>
<accession>A0ACC0H477</accession>
<sequence>MTTQLKKHRKKRGHVNASHGRIRKHRKHHSGRGNTKGIHYHCILFDKYDIGYFNKVNMRYFHRLRNKFSFPIVNINKLWSLIP</sequence>
<evidence type="ECO:0000313" key="2">
    <source>
        <dbReference type="Proteomes" id="UP001060215"/>
    </source>
</evidence>
<dbReference type="Proteomes" id="UP001060215">
    <property type="component" value="Chromosome 7"/>
</dbReference>